<feature type="region of interest" description="Disordered" evidence="1">
    <location>
        <begin position="147"/>
        <end position="172"/>
    </location>
</feature>
<evidence type="ECO:0000313" key="3">
    <source>
        <dbReference type="EMBL" id="KAK8226232.1"/>
    </source>
</evidence>
<feature type="region of interest" description="Disordered" evidence="1">
    <location>
        <begin position="1"/>
        <end position="27"/>
    </location>
</feature>
<keyword evidence="2" id="KW-0812">Transmembrane</keyword>
<keyword evidence="2" id="KW-1133">Transmembrane helix</keyword>
<gene>
    <name evidence="3" type="ORF">HDK90DRAFT_80750</name>
</gene>
<reference evidence="3 4" key="1">
    <citation type="submission" date="2024-04" db="EMBL/GenBank/DDBJ databases">
        <title>Phyllosticta paracitricarpa is synonymous to the EU quarantine fungus P. citricarpa based on phylogenomic analyses.</title>
        <authorList>
            <consortium name="Lawrence Berkeley National Laboratory"/>
            <person name="Van Ingen-Buijs V.A."/>
            <person name="Van Westerhoven A.C."/>
            <person name="Haridas S."/>
            <person name="Skiadas P."/>
            <person name="Martin F."/>
            <person name="Groenewald J.Z."/>
            <person name="Crous P.W."/>
            <person name="Seidl M.F."/>
        </authorList>
    </citation>
    <scope>NUCLEOTIDE SEQUENCE [LARGE SCALE GENOMIC DNA]</scope>
    <source>
        <strain evidence="3 4">CBS 123374</strain>
    </source>
</reference>
<dbReference type="Proteomes" id="UP001492380">
    <property type="component" value="Unassembled WGS sequence"/>
</dbReference>
<feature type="region of interest" description="Disordered" evidence="1">
    <location>
        <begin position="97"/>
        <end position="125"/>
    </location>
</feature>
<evidence type="ECO:0000256" key="2">
    <source>
        <dbReference type="SAM" id="Phobius"/>
    </source>
</evidence>
<evidence type="ECO:0000313" key="4">
    <source>
        <dbReference type="Proteomes" id="UP001492380"/>
    </source>
</evidence>
<proteinExistence type="predicted"/>
<organism evidence="3 4">
    <name type="scientific">Phyllosticta capitalensis</name>
    <dbReference type="NCBI Taxonomy" id="121624"/>
    <lineage>
        <taxon>Eukaryota</taxon>
        <taxon>Fungi</taxon>
        <taxon>Dikarya</taxon>
        <taxon>Ascomycota</taxon>
        <taxon>Pezizomycotina</taxon>
        <taxon>Dothideomycetes</taxon>
        <taxon>Dothideomycetes incertae sedis</taxon>
        <taxon>Botryosphaeriales</taxon>
        <taxon>Phyllostictaceae</taxon>
        <taxon>Phyllosticta</taxon>
    </lineage>
</organism>
<name>A0ABR1YDH7_9PEZI</name>
<evidence type="ECO:0000256" key="1">
    <source>
        <dbReference type="SAM" id="MobiDB-lite"/>
    </source>
</evidence>
<keyword evidence="4" id="KW-1185">Reference proteome</keyword>
<keyword evidence="2" id="KW-0472">Membrane</keyword>
<dbReference type="EMBL" id="JBBWRZ010000011">
    <property type="protein sequence ID" value="KAK8226232.1"/>
    <property type="molecule type" value="Genomic_DNA"/>
</dbReference>
<protein>
    <submittedName>
        <fullName evidence="3">Uncharacterized protein</fullName>
    </submittedName>
</protein>
<sequence length="188" mass="20441">MYPVISPGPSATCHRQTPDRSLPGVTTPSDGYGVSLCGRDVSQKMRAAGWGGHCTVFSSLCLFFLFSFFPLSAKRPTCRPIVDNNMVVPASILPKWRRGPSRESSRVPESSSSASDPHRARASAPSSTIIMSPDYFSASGEEPAQPLLPPCHRCQKRSHSPLTKLPLHLPSSRPPLDCTPWTLMAEPQ</sequence>
<comment type="caution">
    <text evidence="3">The sequence shown here is derived from an EMBL/GenBank/DDBJ whole genome shotgun (WGS) entry which is preliminary data.</text>
</comment>
<accession>A0ABR1YDH7</accession>
<feature type="transmembrane region" description="Helical" evidence="2">
    <location>
        <begin position="50"/>
        <end position="71"/>
    </location>
</feature>